<keyword evidence="1" id="KW-0732">Signal</keyword>
<dbReference type="AlphaFoldDB" id="A0AAI8YSX3"/>
<evidence type="ECO:0000256" key="1">
    <source>
        <dbReference type="SAM" id="SignalP"/>
    </source>
</evidence>
<keyword evidence="3" id="KW-1185">Reference proteome</keyword>
<gene>
    <name evidence="2" type="ORF">LECACI_7A001396</name>
</gene>
<accession>A0AAI8YSX3</accession>
<sequence>MLSSFSAVALLLLPLAHHATADAQRGTAVIVATPPPASASAAAQVTYQPVQSLPPASDSNFVYSTPTTRWSAPSFPTASPLPVCSEDMCPALNGQRCQDSSGATYGVLCDQRFSGTIITSSGKHKMEKMMVPQEEEGEGEDAVLAKRNYAGTLAICLDFCEQYTAQRCVGVDYTGGYCKAYSNILGTLSAGGQIAMVRQS</sequence>
<evidence type="ECO:0000313" key="3">
    <source>
        <dbReference type="Proteomes" id="UP001296104"/>
    </source>
</evidence>
<protein>
    <recommendedName>
        <fullName evidence="4">Kazal-like domain-containing protein</fullName>
    </recommendedName>
</protein>
<organism evidence="2 3">
    <name type="scientific">Lecanosticta acicola</name>
    <dbReference type="NCBI Taxonomy" id="111012"/>
    <lineage>
        <taxon>Eukaryota</taxon>
        <taxon>Fungi</taxon>
        <taxon>Dikarya</taxon>
        <taxon>Ascomycota</taxon>
        <taxon>Pezizomycotina</taxon>
        <taxon>Dothideomycetes</taxon>
        <taxon>Dothideomycetidae</taxon>
        <taxon>Mycosphaerellales</taxon>
        <taxon>Mycosphaerellaceae</taxon>
        <taxon>Lecanosticta</taxon>
    </lineage>
</organism>
<evidence type="ECO:0008006" key="4">
    <source>
        <dbReference type="Google" id="ProtNLM"/>
    </source>
</evidence>
<evidence type="ECO:0000313" key="2">
    <source>
        <dbReference type="EMBL" id="CAK3834566.1"/>
    </source>
</evidence>
<name>A0AAI8YSX3_9PEZI</name>
<reference evidence="2" key="1">
    <citation type="submission" date="2023-11" db="EMBL/GenBank/DDBJ databases">
        <authorList>
            <person name="Alioto T."/>
            <person name="Alioto T."/>
            <person name="Gomez Garrido J."/>
        </authorList>
    </citation>
    <scope>NUCLEOTIDE SEQUENCE</scope>
</reference>
<feature type="signal peptide" evidence="1">
    <location>
        <begin position="1"/>
        <end position="23"/>
    </location>
</feature>
<proteinExistence type="predicted"/>
<feature type="chain" id="PRO_5042557299" description="Kazal-like domain-containing protein" evidence="1">
    <location>
        <begin position="24"/>
        <end position="200"/>
    </location>
</feature>
<comment type="caution">
    <text evidence="2">The sequence shown here is derived from an EMBL/GenBank/DDBJ whole genome shotgun (WGS) entry which is preliminary data.</text>
</comment>
<dbReference type="Proteomes" id="UP001296104">
    <property type="component" value="Unassembled WGS sequence"/>
</dbReference>
<dbReference type="EMBL" id="CAVMBE010000005">
    <property type="protein sequence ID" value="CAK3834566.1"/>
    <property type="molecule type" value="Genomic_DNA"/>
</dbReference>